<reference evidence="2 3" key="1">
    <citation type="submission" date="2018-01" db="EMBL/GenBank/DDBJ databases">
        <title>Draft genome of the type strain Pseudomonas oceani DSM 100277 isolated from the deep water in Okinawa trough, northwestern Pacific Ocean.</title>
        <authorList>
            <person name="Gomila M."/>
            <person name="Mulet M."/>
            <person name="Garcia-Valdes E."/>
            <person name="Lalucat J."/>
        </authorList>
    </citation>
    <scope>NUCLEOTIDE SEQUENCE [LARGE SCALE GENOMIC DNA]</scope>
    <source>
        <strain evidence="2 3">DSM 100277</strain>
    </source>
</reference>
<keyword evidence="1" id="KW-1133">Transmembrane helix</keyword>
<dbReference type="OrthoDB" id="7033056at2"/>
<accession>A0A2P4ETB9</accession>
<proteinExistence type="predicted"/>
<dbReference type="AlphaFoldDB" id="A0A2P4ETB9"/>
<feature type="transmembrane region" description="Helical" evidence="1">
    <location>
        <begin position="70"/>
        <end position="87"/>
    </location>
</feature>
<evidence type="ECO:0000313" key="3">
    <source>
        <dbReference type="Proteomes" id="UP000243451"/>
    </source>
</evidence>
<dbReference type="NCBIfam" id="NF041109">
    <property type="entry name" value="VF_TspB_C_term"/>
    <property type="match status" value="1"/>
</dbReference>
<evidence type="ECO:0000256" key="1">
    <source>
        <dbReference type="SAM" id="Phobius"/>
    </source>
</evidence>
<gene>
    <name evidence="2" type="ORF">C1949_13325</name>
</gene>
<sequence>MDFPTQQSEITSIFQGDEFALDEEEIEIPSFINQGTRFLPSTCPAPIALALSGKTLQLDTQPFCTFANDLSFLIVAFSALGAALYVGRAFGGE</sequence>
<name>A0A2P4ETB9_9GAMM</name>
<keyword evidence="1" id="KW-0812">Transmembrane</keyword>
<keyword evidence="3" id="KW-1185">Reference proteome</keyword>
<keyword evidence="1" id="KW-0472">Membrane</keyword>
<organism evidence="2 3">
    <name type="scientific">Halopseudomonas oceani</name>
    <dbReference type="NCBI Taxonomy" id="1708783"/>
    <lineage>
        <taxon>Bacteria</taxon>
        <taxon>Pseudomonadati</taxon>
        <taxon>Pseudomonadota</taxon>
        <taxon>Gammaproteobacteria</taxon>
        <taxon>Pseudomonadales</taxon>
        <taxon>Pseudomonadaceae</taxon>
        <taxon>Halopseudomonas</taxon>
    </lineage>
</organism>
<comment type="caution">
    <text evidence="2">The sequence shown here is derived from an EMBL/GenBank/DDBJ whole genome shotgun (WGS) entry which is preliminary data.</text>
</comment>
<protein>
    <submittedName>
        <fullName evidence="2">Uncharacterized protein</fullName>
    </submittedName>
</protein>
<dbReference type="Proteomes" id="UP000243451">
    <property type="component" value="Unassembled WGS sequence"/>
</dbReference>
<evidence type="ECO:0000313" key="2">
    <source>
        <dbReference type="EMBL" id="POB02524.1"/>
    </source>
</evidence>
<dbReference type="EMBL" id="PPSK01000013">
    <property type="protein sequence ID" value="POB02524.1"/>
    <property type="molecule type" value="Genomic_DNA"/>
</dbReference>